<feature type="domain" description="G-protein coupled receptors family 1 profile" evidence="11">
    <location>
        <begin position="49"/>
        <end position="145"/>
    </location>
</feature>
<comment type="function">
    <text evidence="1">Putative odorant or sperm cell receptor.</text>
</comment>
<proteinExistence type="predicted"/>
<dbReference type="PROSITE" id="PS50262">
    <property type="entry name" value="G_PROTEIN_RECEP_F1_2"/>
    <property type="match status" value="1"/>
</dbReference>
<dbReference type="Proteomes" id="UP000694723">
    <property type="component" value="Unplaced"/>
</dbReference>
<keyword evidence="3" id="KW-0716">Sensory transduction</keyword>
<dbReference type="PANTHER" id="PTHR26450:SF395">
    <property type="entry name" value="G-PROTEIN COUPLED RECEPTORS FAMILY 1 PROFILE DOMAIN-CONTAINING PROTEIN"/>
    <property type="match status" value="1"/>
</dbReference>
<keyword evidence="8 10" id="KW-0472">Membrane</keyword>
<evidence type="ECO:0000256" key="6">
    <source>
        <dbReference type="ARBA" id="ARBA00022989"/>
    </source>
</evidence>
<keyword evidence="7" id="KW-0297">G-protein coupled receptor</keyword>
<evidence type="ECO:0000256" key="1">
    <source>
        <dbReference type="ARBA" id="ARBA00003929"/>
    </source>
</evidence>
<dbReference type="GO" id="GO:0004930">
    <property type="term" value="F:G protein-coupled receptor activity"/>
    <property type="evidence" value="ECO:0007669"/>
    <property type="project" value="UniProtKB-KW"/>
</dbReference>
<evidence type="ECO:0000256" key="2">
    <source>
        <dbReference type="ARBA" id="ARBA00004141"/>
    </source>
</evidence>
<evidence type="ECO:0000256" key="10">
    <source>
        <dbReference type="SAM" id="Phobius"/>
    </source>
</evidence>
<keyword evidence="5" id="KW-0552">Olfaction</keyword>
<dbReference type="Gene3D" id="1.20.1070.10">
    <property type="entry name" value="Rhodopsin 7-helix transmembrane proteins"/>
    <property type="match status" value="1"/>
</dbReference>
<dbReference type="GO" id="GO:0004984">
    <property type="term" value="F:olfactory receptor activity"/>
    <property type="evidence" value="ECO:0007669"/>
    <property type="project" value="InterPro"/>
</dbReference>
<evidence type="ECO:0000256" key="3">
    <source>
        <dbReference type="ARBA" id="ARBA00022606"/>
    </source>
</evidence>
<dbReference type="InterPro" id="IPR000276">
    <property type="entry name" value="GPCR_Rhodpsn"/>
</dbReference>
<evidence type="ECO:0000256" key="5">
    <source>
        <dbReference type="ARBA" id="ARBA00022725"/>
    </source>
</evidence>
<feature type="transmembrane region" description="Helical" evidence="10">
    <location>
        <begin position="140"/>
        <end position="158"/>
    </location>
</feature>
<dbReference type="InterPro" id="IPR050402">
    <property type="entry name" value="OR51/52/56-like"/>
</dbReference>
<keyword evidence="9" id="KW-0807">Transducer</keyword>
<reference evidence="12" key="1">
    <citation type="submission" date="2025-08" db="UniProtKB">
        <authorList>
            <consortium name="Ensembl"/>
        </authorList>
    </citation>
    <scope>IDENTIFICATION</scope>
</reference>
<dbReference type="Pfam" id="PF13853">
    <property type="entry name" value="7tm_4"/>
    <property type="match status" value="1"/>
</dbReference>
<evidence type="ECO:0000256" key="4">
    <source>
        <dbReference type="ARBA" id="ARBA00022692"/>
    </source>
</evidence>
<evidence type="ECO:0000313" key="13">
    <source>
        <dbReference type="Proteomes" id="UP000694723"/>
    </source>
</evidence>
<dbReference type="InterPro" id="IPR017452">
    <property type="entry name" value="GPCR_Rhodpsn_7TM"/>
</dbReference>
<evidence type="ECO:0000313" key="12">
    <source>
        <dbReference type="Ensembl" id="ENSSSCP00060014369.1"/>
    </source>
</evidence>
<evidence type="ECO:0000256" key="9">
    <source>
        <dbReference type="ARBA" id="ARBA00023224"/>
    </source>
</evidence>
<evidence type="ECO:0000259" key="11">
    <source>
        <dbReference type="PROSITE" id="PS50262"/>
    </source>
</evidence>
<dbReference type="SUPFAM" id="SSF81321">
    <property type="entry name" value="Family A G protein-coupled receptor-like"/>
    <property type="match status" value="1"/>
</dbReference>
<dbReference type="Ensembl" id="ENSSSCT00060033544.1">
    <property type="protein sequence ID" value="ENSSSCP00060014369.1"/>
    <property type="gene ID" value="ENSSSCG00060024751.1"/>
</dbReference>
<keyword evidence="7" id="KW-0675">Receptor</keyword>
<sequence length="250" mass="26321">MDPSLPAANQTVLVSEPGPFVLMGVPGMESLQVWLSLPMCLLYMAALEGNVLLLGLVAADKALQAPMYQLLGLLAAAHLVLATSTVPKAQAVLWGLSGEISFGACLAQLFVAHVAFIAESSVLLAMAVDRYVAIRQPLRYRALLTQCVVGIVAAVAAVTRDDCVVAPPVALLQRLSYCGRRAPGPNQGIRILSFLSAPSSQNQRSGEAAPNGGVLLDGTLSENSAFAEGIRQEALGRCHSRNKVEHRAGR</sequence>
<evidence type="ECO:0000256" key="8">
    <source>
        <dbReference type="ARBA" id="ARBA00023136"/>
    </source>
</evidence>
<organism evidence="12 13">
    <name type="scientific">Sus scrofa</name>
    <name type="common">Pig</name>
    <dbReference type="NCBI Taxonomy" id="9823"/>
    <lineage>
        <taxon>Eukaryota</taxon>
        <taxon>Metazoa</taxon>
        <taxon>Chordata</taxon>
        <taxon>Craniata</taxon>
        <taxon>Vertebrata</taxon>
        <taxon>Euteleostomi</taxon>
        <taxon>Mammalia</taxon>
        <taxon>Eutheria</taxon>
        <taxon>Laurasiatheria</taxon>
        <taxon>Artiodactyla</taxon>
        <taxon>Suina</taxon>
        <taxon>Suidae</taxon>
        <taxon>Sus</taxon>
    </lineage>
</organism>
<protein>
    <recommendedName>
        <fullName evidence="11">G-protein coupled receptors family 1 profile domain-containing protein</fullName>
    </recommendedName>
</protein>
<keyword evidence="4 10" id="KW-0812">Transmembrane</keyword>
<dbReference type="PROSITE" id="PS00237">
    <property type="entry name" value="G_PROTEIN_RECEP_F1_1"/>
    <property type="match status" value="1"/>
</dbReference>
<evidence type="ECO:0000256" key="7">
    <source>
        <dbReference type="ARBA" id="ARBA00023040"/>
    </source>
</evidence>
<keyword evidence="6 10" id="KW-1133">Transmembrane helix</keyword>
<dbReference type="GO" id="GO:0016020">
    <property type="term" value="C:membrane"/>
    <property type="evidence" value="ECO:0007669"/>
    <property type="project" value="UniProtKB-SubCell"/>
</dbReference>
<name>A0A8D2BEI0_PIG</name>
<comment type="subcellular location">
    <subcellularLocation>
        <location evidence="2">Membrane</location>
        <topology evidence="2">Multi-pass membrane protein</topology>
    </subcellularLocation>
</comment>
<dbReference type="AlphaFoldDB" id="A0A8D2BEI0"/>
<dbReference type="PANTHER" id="PTHR26450">
    <property type="entry name" value="OLFACTORY RECEPTOR 56B1-RELATED"/>
    <property type="match status" value="1"/>
</dbReference>
<feature type="transmembrane region" description="Helical" evidence="10">
    <location>
        <begin position="33"/>
        <end position="56"/>
    </location>
</feature>
<feature type="transmembrane region" description="Helical" evidence="10">
    <location>
        <begin position="68"/>
        <end position="86"/>
    </location>
</feature>
<accession>A0A8D2BEI0</accession>
<feature type="transmembrane region" description="Helical" evidence="10">
    <location>
        <begin position="106"/>
        <end position="128"/>
    </location>
</feature>
<dbReference type="InterPro" id="IPR000725">
    <property type="entry name" value="Olfact_rcpt"/>
</dbReference>